<evidence type="ECO:0000256" key="2">
    <source>
        <dbReference type="ARBA" id="ARBA00023242"/>
    </source>
</evidence>
<dbReference type="GO" id="GO:0005634">
    <property type="term" value="C:nucleus"/>
    <property type="evidence" value="ECO:0007669"/>
    <property type="project" value="UniProtKB-SubCell"/>
</dbReference>
<dbReference type="InterPro" id="IPR023780">
    <property type="entry name" value="Chromo_domain"/>
</dbReference>
<dbReference type="InterPro" id="IPR016197">
    <property type="entry name" value="Chromo-like_dom_sf"/>
</dbReference>
<feature type="domain" description="Chromo" evidence="4">
    <location>
        <begin position="692"/>
        <end position="743"/>
    </location>
</feature>
<evidence type="ECO:0000256" key="1">
    <source>
        <dbReference type="ARBA" id="ARBA00004123"/>
    </source>
</evidence>
<dbReference type="PROSITE" id="PS00598">
    <property type="entry name" value="CHROMO_1"/>
    <property type="match status" value="1"/>
</dbReference>
<dbReference type="SMART" id="SM00298">
    <property type="entry name" value="CHROMO"/>
    <property type="match status" value="1"/>
</dbReference>
<feature type="region of interest" description="Disordered" evidence="3">
    <location>
        <begin position="615"/>
        <end position="688"/>
    </location>
</feature>
<name>A0AAW0CFK7_9AGAR</name>
<evidence type="ECO:0000313" key="5">
    <source>
        <dbReference type="EMBL" id="KAK7037431.1"/>
    </source>
</evidence>
<proteinExistence type="predicted"/>
<gene>
    <name evidence="5" type="ORF">VNI00_011182</name>
</gene>
<sequence>MANPFVDFDPELLQQEGRSVNPLQPGQTRCPLGIRSAGQDPTTYFPPTLHSNYYRVDAQNAAPEELFEGFTPEGYLDAMKRRFEENERRWDMVFGLCNNEISAISLSDLDIYDSRFLYPISHLSHGGAPVKPPQQSLTPHPISIKEPGDFRFPRAPTYELNCSLDRLYIHAPVEGMIPMPLGVPFVATLAGDPRQFLSVACFLTLDVIQSLYPTDYILVKRYFDEVEALSWGDRDHPPLFMMDGLKLNHRSGGRKDDCYDGSSSHGPTVEEVGDGFIIPASQACTDLATIQQIKLTTRLSALYRLIMPLCVSKMEWDAWVFRAEDLNAICCGGSFGFSGLQMNVSSAWKGGSLSPFIGILQGAWHPDVNDDPIGWTLLVALLRLPAGSSIGDFLLGRLGLYARLIRVGPNGLVHFFLSMKGIDLHSGIAPTADTEAREAYLALLEELYSRAGPENRIVYVLYPTSRIFRRDAGVSMTAPVGFGNQPGGFGKQRPHTVASDGVPALGSWDDRQIFLTREVAMHHYNHQCMAGLNPSFPRDLHYVNLRGEHIPVRLPFDPEQDYTHVMFMRSIYGHLDRTASLYTLSMNKSSFFESQEKALRRYQDLTVLPSSDLEPISAPKAVEGSGQRGTGGSSERVLRSKSTTNSSSSSKPSKSQTKEKNTSLRVAVKKKSDQVAPNSQASHTASSNSKEYPIAFLVDSRFNLTTKEREFQVRWEGYWKDEDTWEPEDNVKNTEAYEAFIRKVSGSTDTANHELAYLCPFAFRSEGEGHNKRSAITTSSHVNRLLSDISELGDSYAGWNSLGTFTPSSATLLLSHIKCAASSLQNAPEILSSLEVMHCTTALMVCRSLRFIYVWRVLFGPELSKQIFAQYPDMSSTITLWPEFSELANTITKWVQNCTRSKQTLELPGSLFGLTENSDSLSIPCRQQTFKDVASQRDYAVSLFIDAVFRAIVLPSMQPIDIYLNSLRKQTPRKADQLAARTLLRGAVLDCLVDWLDDDGIFASPDILQVLANPSDLISCARCSDEQLSDRLIRGHVVFASVESWLRDAYDAGDIQETAAALSEAIQQSLVALAQDPAPTVVRKSTSIRRAKGQAWADTASKKQRVPEGETLTALLPYTDGLRVDILAFIIRETLNHQAKRGVGDSSLNNIIQGKDPLVRKHTAVKNPDHLNPIRSFNVLQTMIKDSFASRDILSERYGLSNLLVILGTGQGEVTKTFFKRHLHGRIFSSAQDCVAEFNAMYSSNSAVRLDNKRCWGPACSWLGFIRSDDGIPNFQERLEPMFSSHVISVWLAFCHKEKRTYEDALALGPESKIDGFNSGITQMQLANTLALLGLCEMPNCDRMGTIIWRHSRKGAFEGLQRLGLDISRHSTETEVRQAFRCVYDFLDHKLVKRDKDILDFNAIFVEHLLCKVTRWEKAFPSKVVNMLRHMAEQTRKGECGLVLVATAEDHPTAKHFPFELEVERTVVEQWISNHKAT</sequence>
<dbReference type="EMBL" id="JAYKXP010000047">
    <property type="protein sequence ID" value="KAK7037431.1"/>
    <property type="molecule type" value="Genomic_DNA"/>
</dbReference>
<organism evidence="5 6">
    <name type="scientific">Paramarasmius palmivorus</name>
    <dbReference type="NCBI Taxonomy" id="297713"/>
    <lineage>
        <taxon>Eukaryota</taxon>
        <taxon>Fungi</taxon>
        <taxon>Dikarya</taxon>
        <taxon>Basidiomycota</taxon>
        <taxon>Agaricomycotina</taxon>
        <taxon>Agaricomycetes</taxon>
        <taxon>Agaricomycetidae</taxon>
        <taxon>Agaricales</taxon>
        <taxon>Marasmiineae</taxon>
        <taxon>Marasmiaceae</taxon>
        <taxon>Paramarasmius</taxon>
    </lineage>
</organism>
<feature type="compositionally biased region" description="Polar residues" evidence="3">
    <location>
        <begin position="675"/>
        <end position="688"/>
    </location>
</feature>
<feature type="compositionally biased region" description="Low complexity" evidence="3">
    <location>
        <begin position="640"/>
        <end position="655"/>
    </location>
</feature>
<dbReference type="InterPro" id="IPR023779">
    <property type="entry name" value="Chromodomain_CS"/>
</dbReference>
<keyword evidence="6" id="KW-1185">Reference proteome</keyword>
<dbReference type="Gene3D" id="2.40.50.40">
    <property type="match status" value="1"/>
</dbReference>
<dbReference type="PROSITE" id="PS50013">
    <property type="entry name" value="CHROMO_2"/>
    <property type="match status" value="1"/>
</dbReference>
<accession>A0AAW0CFK7</accession>
<evidence type="ECO:0000259" key="4">
    <source>
        <dbReference type="PROSITE" id="PS50013"/>
    </source>
</evidence>
<dbReference type="Proteomes" id="UP001383192">
    <property type="component" value="Unassembled WGS sequence"/>
</dbReference>
<evidence type="ECO:0000313" key="6">
    <source>
        <dbReference type="Proteomes" id="UP001383192"/>
    </source>
</evidence>
<comment type="subcellular location">
    <subcellularLocation>
        <location evidence="1">Nucleus</location>
    </subcellularLocation>
</comment>
<dbReference type="Pfam" id="PF00385">
    <property type="entry name" value="Chromo"/>
    <property type="match status" value="1"/>
</dbReference>
<evidence type="ECO:0000256" key="3">
    <source>
        <dbReference type="SAM" id="MobiDB-lite"/>
    </source>
</evidence>
<keyword evidence="2" id="KW-0539">Nucleus</keyword>
<comment type="caution">
    <text evidence="5">The sequence shown here is derived from an EMBL/GenBank/DDBJ whole genome shotgun (WGS) entry which is preliminary data.</text>
</comment>
<dbReference type="GO" id="GO:0006338">
    <property type="term" value="P:chromatin remodeling"/>
    <property type="evidence" value="ECO:0007669"/>
    <property type="project" value="UniProtKB-ARBA"/>
</dbReference>
<dbReference type="SUPFAM" id="SSF54160">
    <property type="entry name" value="Chromo domain-like"/>
    <property type="match status" value="1"/>
</dbReference>
<reference evidence="5 6" key="1">
    <citation type="submission" date="2024-01" db="EMBL/GenBank/DDBJ databases">
        <title>A draft genome for a cacao thread blight-causing isolate of Paramarasmius palmivorus.</title>
        <authorList>
            <person name="Baruah I.K."/>
            <person name="Bukari Y."/>
            <person name="Amoako-Attah I."/>
            <person name="Meinhardt L.W."/>
            <person name="Bailey B.A."/>
            <person name="Cohen S.P."/>
        </authorList>
    </citation>
    <scope>NUCLEOTIDE SEQUENCE [LARGE SCALE GENOMIC DNA]</scope>
    <source>
        <strain evidence="5 6">GH-12</strain>
    </source>
</reference>
<dbReference type="CDD" id="cd00024">
    <property type="entry name" value="CD_CSD"/>
    <property type="match status" value="1"/>
</dbReference>
<protein>
    <recommendedName>
        <fullName evidence="4">Chromo domain-containing protein</fullName>
    </recommendedName>
</protein>
<dbReference type="InterPro" id="IPR000953">
    <property type="entry name" value="Chromo/chromo_shadow_dom"/>
</dbReference>